<dbReference type="AlphaFoldDB" id="A0A9P6NJ17"/>
<gene>
    <name evidence="2" type="ORF">CROQUDRAFT_95059</name>
</gene>
<comment type="caution">
    <text evidence="2">The sequence shown here is derived from an EMBL/GenBank/DDBJ whole genome shotgun (WGS) entry which is preliminary data.</text>
</comment>
<evidence type="ECO:0000313" key="2">
    <source>
        <dbReference type="EMBL" id="KAG0144466.1"/>
    </source>
</evidence>
<proteinExistence type="predicted"/>
<reference evidence="2" key="1">
    <citation type="submission" date="2013-11" db="EMBL/GenBank/DDBJ databases">
        <title>Genome sequence of the fusiform rust pathogen reveals effectors for host alternation and coevolution with pine.</title>
        <authorList>
            <consortium name="DOE Joint Genome Institute"/>
            <person name="Smith K."/>
            <person name="Pendleton A."/>
            <person name="Kubisiak T."/>
            <person name="Anderson C."/>
            <person name="Salamov A."/>
            <person name="Aerts A."/>
            <person name="Riley R."/>
            <person name="Clum A."/>
            <person name="Lindquist E."/>
            <person name="Ence D."/>
            <person name="Campbell M."/>
            <person name="Kronenberg Z."/>
            <person name="Feau N."/>
            <person name="Dhillon B."/>
            <person name="Hamelin R."/>
            <person name="Burleigh J."/>
            <person name="Smith J."/>
            <person name="Yandell M."/>
            <person name="Nelson C."/>
            <person name="Grigoriev I."/>
            <person name="Davis J."/>
        </authorList>
    </citation>
    <scope>NUCLEOTIDE SEQUENCE</scope>
    <source>
        <strain evidence="2">G11</strain>
    </source>
</reference>
<dbReference type="EMBL" id="MU167295">
    <property type="protein sequence ID" value="KAG0144466.1"/>
    <property type="molecule type" value="Genomic_DNA"/>
</dbReference>
<keyword evidence="3" id="KW-1185">Reference proteome</keyword>
<name>A0A9P6NJ17_9BASI</name>
<evidence type="ECO:0000256" key="1">
    <source>
        <dbReference type="SAM" id="Phobius"/>
    </source>
</evidence>
<accession>A0A9P6NJ17</accession>
<keyword evidence="1" id="KW-1133">Transmembrane helix</keyword>
<feature type="transmembrane region" description="Helical" evidence="1">
    <location>
        <begin position="12"/>
        <end position="32"/>
    </location>
</feature>
<organism evidence="2 3">
    <name type="scientific">Cronartium quercuum f. sp. fusiforme G11</name>
    <dbReference type="NCBI Taxonomy" id="708437"/>
    <lineage>
        <taxon>Eukaryota</taxon>
        <taxon>Fungi</taxon>
        <taxon>Dikarya</taxon>
        <taxon>Basidiomycota</taxon>
        <taxon>Pucciniomycotina</taxon>
        <taxon>Pucciniomycetes</taxon>
        <taxon>Pucciniales</taxon>
        <taxon>Coleosporiaceae</taxon>
        <taxon>Cronartium</taxon>
    </lineage>
</organism>
<sequence length="163" mass="17402">MLPLPVSKFRLPLFYIIFLALCAFPGLVVTSLQVEEIRHQRRDIAPTIIDICNNEAIVGKLNHGTGTYNSVNSTKTGDGNCRCTTTGGSKMTVMCKKTPSTKPPATAYCADAQKGCSFGPGSIETVSATLASDLRACDVGGPLHRHGEEIGFKPIKLGKFTLS</sequence>
<keyword evidence="1" id="KW-0812">Transmembrane</keyword>
<evidence type="ECO:0000313" key="3">
    <source>
        <dbReference type="Proteomes" id="UP000886653"/>
    </source>
</evidence>
<protein>
    <submittedName>
        <fullName evidence="2">Uncharacterized protein</fullName>
    </submittedName>
</protein>
<keyword evidence="1" id="KW-0472">Membrane</keyword>
<dbReference type="Proteomes" id="UP000886653">
    <property type="component" value="Unassembled WGS sequence"/>
</dbReference>